<dbReference type="InterPro" id="IPR003594">
    <property type="entry name" value="HATPase_dom"/>
</dbReference>
<dbReference type="RefSeq" id="WP_199264291.1">
    <property type="nucleotide sequence ID" value="NZ_CP054140.1"/>
</dbReference>
<evidence type="ECO:0000259" key="9">
    <source>
        <dbReference type="PROSITE" id="PS50109"/>
    </source>
</evidence>
<accession>A0A7T5VCQ5</accession>
<comment type="catalytic activity">
    <reaction evidence="1">
        <text>ATP + protein L-histidine = ADP + protein N-phospho-L-histidine.</text>
        <dbReference type="EC" id="2.7.13.3"/>
    </reaction>
</comment>
<dbReference type="Gene3D" id="1.10.287.130">
    <property type="match status" value="1"/>
</dbReference>
<keyword evidence="8" id="KW-0902">Two-component regulatory system</keyword>
<dbReference type="Pfam" id="PF02518">
    <property type="entry name" value="HATPase_c"/>
    <property type="match status" value="1"/>
</dbReference>
<dbReference type="GO" id="GO:0006355">
    <property type="term" value="P:regulation of DNA-templated transcription"/>
    <property type="evidence" value="ECO:0007669"/>
    <property type="project" value="InterPro"/>
</dbReference>
<protein>
    <recommendedName>
        <fullName evidence="2">histidine kinase</fullName>
        <ecNumber evidence="2">2.7.13.3</ecNumber>
    </recommendedName>
</protein>
<keyword evidence="7" id="KW-0067">ATP-binding</keyword>
<dbReference type="PROSITE" id="PS50109">
    <property type="entry name" value="HIS_KIN"/>
    <property type="match status" value="1"/>
</dbReference>
<dbReference type="InterPro" id="IPR000014">
    <property type="entry name" value="PAS"/>
</dbReference>
<evidence type="ECO:0000256" key="5">
    <source>
        <dbReference type="ARBA" id="ARBA00022741"/>
    </source>
</evidence>
<evidence type="ECO:0000256" key="6">
    <source>
        <dbReference type="ARBA" id="ARBA00022777"/>
    </source>
</evidence>
<dbReference type="InterPro" id="IPR003661">
    <property type="entry name" value="HisK_dim/P_dom"/>
</dbReference>
<dbReference type="GO" id="GO:0005524">
    <property type="term" value="F:ATP binding"/>
    <property type="evidence" value="ECO:0007669"/>
    <property type="project" value="UniProtKB-KW"/>
</dbReference>
<dbReference type="CDD" id="cd00130">
    <property type="entry name" value="PAS"/>
    <property type="match status" value="2"/>
</dbReference>
<dbReference type="SMART" id="SM00388">
    <property type="entry name" value="HisKA"/>
    <property type="match status" value="1"/>
</dbReference>
<dbReference type="PRINTS" id="PR00344">
    <property type="entry name" value="BCTRLSENSOR"/>
</dbReference>
<evidence type="ECO:0000256" key="1">
    <source>
        <dbReference type="ARBA" id="ARBA00000085"/>
    </source>
</evidence>
<dbReference type="Gene3D" id="3.30.565.10">
    <property type="entry name" value="Histidine kinase-like ATPase, C-terminal domain"/>
    <property type="match status" value="1"/>
</dbReference>
<dbReference type="SUPFAM" id="SSF55785">
    <property type="entry name" value="PYP-like sensor domain (PAS domain)"/>
    <property type="match status" value="2"/>
</dbReference>
<evidence type="ECO:0000256" key="3">
    <source>
        <dbReference type="ARBA" id="ARBA00022553"/>
    </source>
</evidence>
<feature type="domain" description="PAS" evidence="10">
    <location>
        <begin position="191"/>
        <end position="256"/>
    </location>
</feature>
<dbReference type="SMART" id="SM00387">
    <property type="entry name" value="HATPase_c"/>
    <property type="match status" value="1"/>
</dbReference>
<organism evidence="12 13">
    <name type="scientific">Desulfobulbus oligotrophicus</name>
    <dbReference type="NCBI Taxonomy" id="1909699"/>
    <lineage>
        <taxon>Bacteria</taxon>
        <taxon>Pseudomonadati</taxon>
        <taxon>Thermodesulfobacteriota</taxon>
        <taxon>Desulfobulbia</taxon>
        <taxon>Desulfobulbales</taxon>
        <taxon>Desulfobulbaceae</taxon>
        <taxon>Desulfobulbus</taxon>
    </lineage>
</organism>
<keyword evidence="3" id="KW-0597">Phosphoprotein</keyword>
<sequence>MDTKTIEQYVEHYKLLREIGELQVESVADDTVFLTRCCSLLLKASKYPLIWVAQSTPEGQIVPVTIVAQAGLPASQSRELILDCLQNPFFTDILTKITAQTEPVISELNTPTNNRSLHLPATMTDGFSWGSWPLVHNQKSYGILNIFSTGVSPFKGIEFDFISSITATISRALSLRHATRHLRLEHDFNCEIVQTVQALLVSLSPCGEILSFNPTAEEVTGYTESEVKGRFWVDVLIRPEKRAESQNKFSKVLQDGHSEMNFQAELLTRTGETRMIEWHGSIRPDIERGKVGLVLFGIDITNKLAADQALNHALAKWENIFSSVQDPALIVSTQGLIIDVNPATVAAARKPREALVGKEVCEILHGNRRPGAICPLEVLLSQNKSRIFETELQGLRGNFLLTVSPLRDNGGLSGAILLLARDMTEEQQMKAEALRAAQLASVGELAAGVAHEINNPINGIINYAQILLDSEQAETNAHFLHCIIKEGKRIAGITKNLLDFSRDREQTAEPVDVPTLFRHCIELIRHQYLIDGITLSEDYAENLPLAFCNAQQLQQVFFNVFSNARYALNERYPCTHADKLIAIAAFPKQRNRQNFIRITVTDYGTGIEHDLMDRLMDPFFSTKSKGEGTGLGLSISHNLVRENKGYLRIKSQWRKWTTVIIDLPAAKENARQHA</sequence>
<keyword evidence="4" id="KW-0808">Transferase</keyword>
<dbReference type="Pfam" id="PF00512">
    <property type="entry name" value="HisKA"/>
    <property type="match status" value="1"/>
</dbReference>
<dbReference type="GO" id="GO:0000155">
    <property type="term" value="F:phosphorelay sensor kinase activity"/>
    <property type="evidence" value="ECO:0007669"/>
    <property type="project" value="InterPro"/>
</dbReference>
<dbReference type="InterPro" id="IPR004358">
    <property type="entry name" value="Sig_transdc_His_kin-like_C"/>
</dbReference>
<dbReference type="Proteomes" id="UP000596092">
    <property type="component" value="Chromosome"/>
</dbReference>
<dbReference type="SMART" id="SM00091">
    <property type="entry name" value="PAS"/>
    <property type="match status" value="2"/>
</dbReference>
<dbReference type="KEGG" id="dog:HP555_06110"/>
<dbReference type="InterPro" id="IPR036890">
    <property type="entry name" value="HATPase_C_sf"/>
</dbReference>
<dbReference type="PANTHER" id="PTHR43065">
    <property type="entry name" value="SENSOR HISTIDINE KINASE"/>
    <property type="match status" value="1"/>
</dbReference>
<dbReference type="InterPro" id="IPR036097">
    <property type="entry name" value="HisK_dim/P_sf"/>
</dbReference>
<keyword evidence="13" id="KW-1185">Reference proteome</keyword>
<dbReference type="SUPFAM" id="SSF55781">
    <property type="entry name" value="GAF domain-like"/>
    <property type="match status" value="1"/>
</dbReference>
<dbReference type="SUPFAM" id="SSF55874">
    <property type="entry name" value="ATPase domain of HSP90 chaperone/DNA topoisomerase II/histidine kinase"/>
    <property type="match status" value="1"/>
</dbReference>
<reference evidence="12 13" key="1">
    <citation type="submission" date="2020-05" db="EMBL/GenBank/DDBJ databases">
        <title>Complete genome of Desulfobulbus oligotrophicus.</title>
        <authorList>
            <person name="Podar M."/>
        </authorList>
    </citation>
    <scope>NUCLEOTIDE SEQUENCE [LARGE SCALE GENOMIC DNA]</scope>
    <source>
        <strain evidence="12 13">Prop6</strain>
    </source>
</reference>
<dbReference type="InterPro" id="IPR000700">
    <property type="entry name" value="PAS-assoc_C"/>
</dbReference>
<dbReference type="SUPFAM" id="SSF47384">
    <property type="entry name" value="Homodimeric domain of signal transducing histidine kinase"/>
    <property type="match status" value="1"/>
</dbReference>
<keyword evidence="6" id="KW-0418">Kinase</keyword>
<name>A0A7T5VCQ5_9BACT</name>
<dbReference type="InterPro" id="IPR005467">
    <property type="entry name" value="His_kinase_dom"/>
</dbReference>
<evidence type="ECO:0000313" key="12">
    <source>
        <dbReference type="EMBL" id="QQG65470.1"/>
    </source>
</evidence>
<dbReference type="PROSITE" id="PS50113">
    <property type="entry name" value="PAC"/>
    <property type="match status" value="1"/>
</dbReference>
<evidence type="ECO:0000256" key="2">
    <source>
        <dbReference type="ARBA" id="ARBA00012438"/>
    </source>
</evidence>
<evidence type="ECO:0000259" key="11">
    <source>
        <dbReference type="PROSITE" id="PS50113"/>
    </source>
</evidence>
<dbReference type="EC" id="2.7.13.3" evidence="2"/>
<gene>
    <name evidence="12" type="ORF">HP555_06110</name>
</gene>
<dbReference type="PROSITE" id="PS50112">
    <property type="entry name" value="PAS"/>
    <property type="match status" value="1"/>
</dbReference>
<keyword evidence="5" id="KW-0547">Nucleotide-binding</keyword>
<evidence type="ECO:0000256" key="8">
    <source>
        <dbReference type="ARBA" id="ARBA00023012"/>
    </source>
</evidence>
<dbReference type="NCBIfam" id="TIGR00229">
    <property type="entry name" value="sensory_box"/>
    <property type="match status" value="1"/>
</dbReference>
<dbReference type="PANTHER" id="PTHR43065:SF10">
    <property type="entry name" value="PEROXIDE STRESS-ACTIVATED HISTIDINE KINASE MAK3"/>
    <property type="match status" value="1"/>
</dbReference>
<dbReference type="Pfam" id="PF00989">
    <property type="entry name" value="PAS"/>
    <property type="match status" value="1"/>
</dbReference>
<dbReference type="InterPro" id="IPR013656">
    <property type="entry name" value="PAS_4"/>
</dbReference>
<proteinExistence type="predicted"/>
<feature type="domain" description="Histidine kinase" evidence="9">
    <location>
        <begin position="448"/>
        <end position="667"/>
    </location>
</feature>
<evidence type="ECO:0000256" key="7">
    <source>
        <dbReference type="ARBA" id="ARBA00022840"/>
    </source>
</evidence>
<dbReference type="AlphaFoldDB" id="A0A7T5VCQ5"/>
<feature type="domain" description="PAC" evidence="11">
    <location>
        <begin position="381"/>
        <end position="435"/>
    </location>
</feature>
<evidence type="ECO:0000256" key="4">
    <source>
        <dbReference type="ARBA" id="ARBA00022679"/>
    </source>
</evidence>
<dbReference type="InterPro" id="IPR035965">
    <property type="entry name" value="PAS-like_dom_sf"/>
</dbReference>
<dbReference type="Gene3D" id="3.30.450.20">
    <property type="entry name" value="PAS domain"/>
    <property type="match status" value="2"/>
</dbReference>
<dbReference type="Pfam" id="PF08448">
    <property type="entry name" value="PAS_4"/>
    <property type="match status" value="1"/>
</dbReference>
<dbReference type="InterPro" id="IPR013767">
    <property type="entry name" value="PAS_fold"/>
</dbReference>
<evidence type="ECO:0000259" key="10">
    <source>
        <dbReference type="PROSITE" id="PS50112"/>
    </source>
</evidence>
<evidence type="ECO:0000313" key="13">
    <source>
        <dbReference type="Proteomes" id="UP000596092"/>
    </source>
</evidence>
<dbReference type="EMBL" id="CP054140">
    <property type="protein sequence ID" value="QQG65470.1"/>
    <property type="molecule type" value="Genomic_DNA"/>
</dbReference>